<sequence length="270" mass="29576">MTLDEVSVAFGPEKRRKTILSSLTMHVEPGEFVALLGPSGCGKSTVLNLVAGYLKPSTGAVLVDSKPVAGPDPQRGMVFQQHTLFPWKTVQENVEFGPKMAGQPKATAEATARTFLDMVGLSKVADHYPSQLSGGMQHRVEIARALANYPGVLLMDEPFGALDAQTRLVMQDGLLKLWEQLKPTVLFVTHDIDEAVLLADRILIMGVSPGRVISEIEVDIERPRNVRAMTDPRFGRLKGQCLDLLERESRKAFGLQDDDDTDDEASPLRA</sequence>
<keyword evidence="4" id="KW-0067">ATP-binding</keyword>
<accession>A0A1D8KBK0</accession>
<evidence type="ECO:0000256" key="4">
    <source>
        <dbReference type="ARBA" id="ARBA00022840"/>
    </source>
</evidence>
<dbReference type="CDD" id="cd03293">
    <property type="entry name" value="ABC_NrtD_SsuB_transporters"/>
    <property type="match status" value="1"/>
</dbReference>
<evidence type="ECO:0000256" key="2">
    <source>
        <dbReference type="ARBA" id="ARBA00022448"/>
    </source>
</evidence>
<keyword evidence="7" id="KW-1185">Reference proteome</keyword>
<dbReference type="PANTHER" id="PTHR42788:SF13">
    <property type="entry name" value="ALIPHATIC SULFONATES IMPORT ATP-BINDING PROTEIN SSUB"/>
    <property type="match status" value="1"/>
</dbReference>
<feature type="domain" description="ABC transporter" evidence="5">
    <location>
        <begin position="1"/>
        <end position="232"/>
    </location>
</feature>
<dbReference type="KEGG" id="aaeo:BJI67_00495"/>
<dbReference type="Pfam" id="PF00005">
    <property type="entry name" value="ABC_tran"/>
    <property type="match status" value="1"/>
</dbReference>
<dbReference type="GO" id="GO:0016887">
    <property type="term" value="F:ATP hydrolysis activity"/>
    <property type="evidence" value="ECO:0007669"/>
    <property type="project" value="InterPro"/>
</dbReference>
<organism evidence="6 7">
    <name type="scientific">Acidihalobacter aeolianus</name>
    <dbReference type="NCBI Taxonomy" id="2792603"/>
    <lineage>
        <taxon>Bacteria</taxon>
        <taxon>Pseudomonadati</taxon>
        <taxon>Pseudomonadota</taxon>
        <taxon>Gammaproteobacteria</taxon>
        <taxon>Chromatiales</taxon>
        <taxon>Ectothiorhodospiraceae</taxon>
        <taxon>Acidihalobacter</taxon>
    </lineage>
</organism>
<evidence type="ECO:0000313" key="6">
    <source>
        <dbReference type="EMBL" id="AOV18332.1"/>
    </source>
</evidence>
<evidence type="ECO:0000256" key="3">
    <source>
        <dbReference type="ARBA" id="ARBA00022741"/>
    </source>
</evidence>
<protein>
    <recommendedName>
        <fullName evidence="5">ABC transporter domain-containing protein</fullName>
    </recommendedName>
</protein>
<comment type="similarity">
    <text evidence="1">Belongs to the ABC transporter superfamily.</text>
</comment>
<dbReference type="GO" id="GO:0005524">
    <property type="term" value="F:ATP binding"/>
    <property type="evidence" value="ECO:0007669"/>
    <property type="project" value="UniProtKB-KW"/>
</dbReference>
<dbReference type="SUPFAM" id="SSF52540">
    <property type="entry name" value="P-loop containing nucleoside triphosphate hydrolases"/>
    <property type="match status" value="1"/>
</dbReference>
<evidence type="ECO:0000313" key="7">
    <source>
        <dbReference type="Proteomes" id="UP000095342"/>
    </source>
</evidence>
<dbReference type="PANTHER" id="PTHR42788">
    <property type="entry name" value="TAURINE IMPORT ATP-BINDING PROTEIN-RELATED"/>
    <property type="match status" value="1"/>
</dbReference>
<reference evidence="6 7" key="1">
    <citation type="submission" date="2016-09" db="EMBL/GenBank/DDBJ databases">
        <title>Acidihalobacter prosperus V6 (DSM14174).</title>
        <authorList>
            <person name="Khaleque H.N."/>
            <person name="Ramsay J.P."/>
            <person name="Murphy R.J.T."/>
            <person name="Kaksonen A.H."/>
            <person name="Boxall N.J."/>
            <person name="Watkin E.L.J."/>
        </authorList>
    </citation>
    <scope>NUCLEOTIDE SEQUENCE [LARGE SCALE GENOMIC DNA]</scope>
    <source>
        <strain evidence="6 7">V6</strain>
    </source>
</reference>
<keyword evidence="2" id="KW-0813">Transport</keyword>
<dbReference type="SMART" id="SM00382">
    <property type="entry name" value="AAA"/>
    <property type="match status" value="1"/>
</dbReference>
<dbReference type="Gene3D" id="3.40.50.300">
    <property type="entry name" value="P-loop containing nucleotide triphosphate hydrolases"/>
    <property type="match status" value="1"/>
</dbReference>
<dbReference type="InterPro" id="IPR027417">
    <property type="entry name" value="P-loop_NTPase"/>
</dbReference>
<dbReference type="InterPro" id="IPR003439">
    <property type="entry name" value="ABC_transporter-like_ATP-bd"/>
</dbReference>
<evidence type="ECO:0000259" key="5">
    <source>
        <dbReference type="PROSITE" id="PS50893"/>
    </source>
</evidence>
<evidence type="ECO:0000256" key="1">
    <source>
        <dbReference type="ARBA" id="ARBA00005417"/>
    </source>
</evidence>
<dbReference type="InterPro" id="IPR050166">
    <property type="entry name" value="ABC_transporter_ATP-bind"/>
</dbReference>
<dbReference type="AlphaFoldDB" id="A0A1D8KBK0"/>
<keyword evidence="3" id="KW-0547">Nucleotide-binding</keyword>
<dbReference type="InterPro" id="IPR003593">
    <property type="entry name" value="AAA+_ATPase"/>
</dbReference>
<gene>
    <name evidence="6" type="ORF">BJI67_00495</name>
</gene>
<dbReference type="Proteomes" id="UP000095342">
    <property type="component" value="Chromosome"/>
</dbReference>
<dbReference type="PROSITE" id="PS50893">
    <property type="entry name" value="ABC_TRANSPORTER_2"/>
    <property type="match status" value="1"/>
</dbReference>
<dbReference type="EMBL" id="CP017448">
    <property type="protein sequence ID" value="AOV18332.1"/>
    <property type="molecule type" value="Genomic_DNA"/>
</dbReference>
<name>A0A1D8KBK0_9GAMM</name>
<proteinExistence type="inferred from homology"/>